<dbReference type="InterPro" id="IPR046357">
    <property type="entry name" value="PPIase_dom_sf"/>
</dbReference>
<dbReference type="Proteomes" id="UP000298416">
    <property type="component" value="Unassembled WGS sequence"/>
</dbReference>
<dbReference type="EC" id="5.2.1.8" evidence="1"/>
<dbReference type="InterPro" id="IPR001179">
    <property type="entry name" value="PPIase_FKBP_dom"/>
</dbReference>
<proteinExistence type="predicted"/>
<feature type="region of interest" description="Disordered" evidence="2">
    <location>
        <begin position="242"/>
        <end position="266"/>
    </location>
</feature>
<reference evidence="4" key="1">
    <citation type="submission" date="2018-01" db="EMBL/GenBank/DDBJ databases">
        <authorList>
            <person name="Mao J.F."/>
        </authorList>
    </citation>
    <scope>NUCLEOTIDE SEQUENCE</scope>
    <source>
        <strain evidence="4">Huo1</strain>
        <tissue evidence="4">Leaf</tissue>
    </source>
</reference>
<feature type="compositionally biased region" description="Polar residues" evidence="2">
    <location>
        <begin position="181"/>
        <end position="193"/>
    </location>
</feature>
<dbReference type="EMBL" id="PNBA02000022">
    <property type="protein sequence ID" value="KAG6384902.1"/>
    <property type="molecule type" value="Genomic_DNA"/>
</dbReference>
<evidence type="ECO:0000313" key="5">
    <source>
        <dbReference type="Proteomes" id="UP000298416"/>
    </source>
</evidence>
<name>A0A8X8YZ64_SALSN</name>
<gene>
    <name evidence="4" type="ORF">SASPL_153724</name>
</gene>
<feature type="compositionally biased region" description="Polar residues" evidence="2">
    <location>
        <begin position="242"/>
        <end position="259"/>
    </location>
</feature>
<dbReference type="PANTHER" id="PTHR47833:SF1">
    <property type="entry name" value="PHOTOSYNTHETIC NDH SUBUNIT OF LUMENAL LOCATION 4, CHLOROPLASTIC"/>
    <property type="match status" value="1"/>
</dbReference>
<dbReference type="Gene3D" id="3.10.50.40">
    <property type="match status" value="1"/>
</dbReference>
<feature type="domain" description="PPIase FKBP-type" evidence="3">
    <location>
        <begin position="398"/>
        <end position="472"/>
    </location>
</feature>
<dbReference type="AlphaFoldDB" id="A0A8X8YZ64"/>
<evidence type="ECO:0000259" key="3">
    <source>
        <dbReference type="PROSITE" id="PS50059"/>
    </source>
</evidence>
<dbReference type="GO" id="GO:0003755">
    <property type="term" value="F:peptidyl-prolyl cis-trans isomerase activity"/>
    <property type="evidence" value="ECO:0007669"/>
    <property type="project" value="UniProtKB-KW"/>
</dbReference>
<comment type="caution">
    <text evidence="4">The sequence shown here is derived from an EMBL/GenBank/DDBJ whole genome shotgun (WGS) entry which is preliminary data.</text>
</comment>
<keyword evidence="1" id="KW-0413">Isomerase</keyword>
<dbReference type="GO" id="GO:0009507">
    <property type="term" value="C:chloroplast"/>
    <property type="evidence" value="ECO:0007669"/>
    <property type="project" value="InterPro"/>
</dbReference>
<feature type="region of interest" description="Disordered" evidence="2">
    <location>
        <begin position="70"/>
        <end position="98"/>
    </location>
</feature>
<feature type="region of interest" description="Disordered" evidence="2">
    <location>
        <begin position="172"/>
        <end position="193"/>
    </location>
</feature>
<evidence type="ECO:0000256" key="1">
    <source>
        <dbReference type="PROSITE-ProRule" id="PRU00277"/>
    </source>
</evidence>
<dbReference type="PROSITE" id="PS50059">
    <property type="entry name" value="FKBP_PPIASE"/>
    <property type="match status" value="1"/>
</dbReference>
<dbReference type="SUPFAM" id="SSF54534">
    <property type="entry name" value="FKBP-like"/>
    <property type="match status" value="1"/>
</dbReference>
<reference evidence="4" key="2">
    <citation type="submission" date="2020-08" db="EMBL/GenBank/DDBJ databases">
        <title>Plant Genome Project.</title>
        <authorList>
            <person name="Zhang R.-G."/>
        </authorList>
    </citation>
    <scope>NUCLEOTIDE SEQUENCE</scope>
    <source>
        <strain evidence="4">Huo1</strain>
        <tissue evidence="4">Leaf</tissue>
    </source>
</reference>
<sequence>MTIVKDKNLELQIKKSALELQILETDIRDYEIAPDQEPSLHQLSWCERNLNQSLQRVIARKLDLISSANKGKQVPVAENPNSSQVFRQNDPWTGPSSARARESMFNDFQRNENMFSTDLNRAPFHQSPSLHATSEHCMTDPPVFQYQDQNNAQAMKVLFSDSANMSTLDSSGIQLDPRPSTGMSTSNPSTSEVPRTVFDEMGMLTSDLMGQFRHMDKSEQAENTIFTYGDNAGDEYSVAYGTTSMDQQGPSSVTQQKEPSQVPPFDNSLLEETREDQSQWDMNQQKNNDRIESSIESEMAAASHLTILAPKPRSPQPFRAAASCSAVTPGGFKKQIMGVAAGILAASVVASAAPLEANATRIEYFATVAEPSCELNFVRSGLGYCDVVLGSGEEVPFAQLINVHYTARFDDGIVFDSTYKRARPLTMRLGMGKLAYGPEPAGCFSGDCNIPANATLVYDVHFVNVYSGNRKE</sequence>
<protein>
    <recommendedName>
        <fullName evidence="1">peptidylprolyl isomerase</fullName>
        <ecNumber evidence="1">5.2.1.8</ecNumber>
    </recommendedName>
</protein>
<evidence type="ECO:0000313" key="4">
    <source>
        <dbReference type="EMBL" id="KAG6384902.1"/>
    </source>
</evidence>
<accession>A0A8X8YZ64</accession>
<organism evidence="4">
    <name type="scientific">Salvia splendens</name>
    <name type="common">Scarlet sage</name>
    <dbReference type="NCBI Taxonomy" id="180675"/>
    <lineage>
        <taxon>Eukaryota</taxon>
        <taxon>Viridiplantae</taxon>
        <taxon>Streptophyta</taxon>
        <taxon>Embryophyta</taxon>
        <taxon>Tracheophyta</taxon>
        <taxon>Spermatophyta</taxon>
        <taxon>Magnoliopsida</taxon>
        <taxon>eudicotyledons</taxon>
        <taxon>Gunneridae</taxon>
        <taxon>Pentapetalae</taxon>
        <taxon>asterids</taxon>
        <taxon>lamiids</taxon>
        <taxon>Lamiales</taxon>
        <taxon>Lamiaceae</taxon>
        <taxon>Nepetoideae</taxon>
        <taxon>Mentheae</taxon>
        <taxon>Salviinae</taxon>
        <taxon>Salvia</taxon>
        <taxon>Salvia subgen. Calosphace</taxon>
        <taxon>core Calosphace</taxon>
    </lineage>
</organism>
<keyword evidence="5" id="KW-1185">Reference proteome</keyword>
<evidence type="ECO:0000256" key="2">
    <source>
        <dbReference type="SAM" id="MobiDB-lite"/>
    </source>
</evidence>
<dbReference type="InterPro" id="IPR044183">
    <property type="entry name" value="PNSL4/FKBP13-like"/>
</dbReference>
<keyword evidence="1" id="KW-0697">Rotamase</keyword>
<dbReference type="Pfam" id="PF00254">
    <property type="entry name" value="FKBP_C"/>
    <property type="match status" value="1"/>
</dbReference>
<feature type="compositionally biased region" description="Polar residues" evidence="2">
    <location>
        <begin position="79"/>
        <end position="96"/>
    </location>
</feature>
<dbReference type="PANTHER" id="PTHR47833">
    <property type="entry name" value="PHOTOSYNTHETIC NDH SUBUNIT OF LUMENAL LOCATION 4, CHLOROPLASTIC"/>
    <property type="match status" value="1"/>
</dbReference>
<comment type="catalytic activity">
    <reaction evidence="1">
        <text>[protein]-peptidylproline (omega=180) = [protein]-peptidylproline (omega=0)</text>
        <dbReference type="Rhea" id="RHEA:16237"/>
        <dbReference type="Rhea" id="RHEA-COMP:10747"/>
        <dbReference type="Rhea" id="RHEA-COMP:10748"/>
        <dbReference type="ChEBI" id="CHEBI:83833"/>
        <dbReference type="ChEBI" id="CHEBI:83834"/>
        <dbReference type="EC" id="5.2.1.8"/>
    </reaction>
</comment>